<dbReference type="SUPFAM" id="SSF103473">
    <property type="entry name" value="MFS general substrate transporter"/>
    <property type="match status" value="1"/>
</dbReference>
<dbReference type="PANTHER" id="PTHR48020">
    <property type="entry name" value="PROTON MYO-INOSITOL COTRANSPORTER"/>
    <property type="match status" value="1"/>
</dbReference>
<dbReference type="InterPro" id="IPR020846">
    <property type="entry name" value="MFS_dom"/>
</dbReference>
<keyword evidence="3 6" id="KW-0812">Transmembrane</keyword>
<dbReference type="GO" id="GO:0016324">
    <property type="term" value="C:apical plasma membrane"/>
    <property type="evidence" value="ECO:0007669"/>
    <property type="project" value="TreeGrafter"/>
</dbReference>
<comment type="subcellular location">
    <subcellularLocation>
        <location evidence="1">Membrane</location>
        <topology evidence="1">Multi-pass membrane protein</topology>
    </subcellularLocation>
</comment>
<keyword evidence="4 6" id="KW-1133">Transmembrane helix</keyword>
<dbReference type="PANTHER" id="PTHR48020:SF12">
    <property type="entry name" value="PROTON MYO-INOSITOL COTRANSPORTER"/>
    <property type="match status" value="1"/>
</dbReference>
<dbReference type="Proteomes" id="UP000887540">
    <property type="component" value="Unplaced"/>
</dbReference>
<feature type="transmembrane region" description="Helical" evidence="6">
    <location>
        <begin position="17"/>
        <end position="40"/>
    </location>
</feature>
<dbReference type="Pfam" id="PF00083">
    <property type="entry name" value="Sugar_tr"/>
    <property type="match status" value="1"/>
</dbReference>
<evidence type="ECO:0000313" key="9">
    <source>
        <dbReference type="WBParaSite" id="ACRNAN_Path_1272.g4972.t1"/>
    </source>
</evidence>
<dbReference type="AlphaFoldDB" id="A0A914BY64"/>
<keyword evidence="2" id="KW-0813">Transport</keyword>
<dbReference type="WBParaSite" id="ACRNAN_Path_1272.g4972.t1">
    <property type="protein sequence ID" value="ACRNAN_Path_1272.g4972.t1"/>
    <property type="gene ID" value="ACRNAN_Path_1272.g4972"/>
</dbReference>
<dbReference type="InterPro" id="IPR050814">
    <property type="entry name" value="Myo-inositol_Transporter"/>
</dbReference>
<evidence type="ECO:0000313" key="8">
    <source>
        <dbReference type="Proteomes" id="UP000887540"/>
    </source>
</evidence>
<dbReference type="InterPro" id="IPR005828">
    <property type="entry name" value="MFS_sugar_transport-like"/>
</dbReference>
<reference evidence="9" key="1">
    <citation type="submission" date="2022-11" db="UniProtKB">
        <authorList>
            <consortium name="WormBaseParasite"/>
        </authorList>
    </citation>
    <scope>IDENTIFICATION</scope>
</reference>
<keyword evidence="5 6" id="KW-0472">Membrane</keyword>
<evidence type="ECO:0000259" key="7">
    <source>
        <dbReference type="PROSITE" id="PS50850"/>
    </source>
</evidence>
<accession>A0A914BY64</accession>
<organism evidence="8 9">
    <name type="scientific">Acrobeloides nanus</name>
    <dbReference type="NCBI Taxonomy" id="290746"/>
    <lineage>
        <taxon>Eukaryota</taxon>
        <taxon>Metazoa</taxon>
        <taxon>Ecdysozoa</taxon>
        <taxon>Nematoda</taxon>
        <taxon>Chromadorea</taxon>
        <taxon>Rhabditida</taxon>
        <taxon>Tylenchina</taxon>
        <taxon>Cephalobomorpha</taxon>
        <taxon>Cephaloboidea</taxon>
        <taxon>Cephalobidae</taxon>
        <taxon>Acrobeloides</taxon>
    </lineage>
</organism>
<evidence type="ECO:0000256" key="6">
    <source>
        <dbReference type="SAM" id="Phobius"/>
    </source>
</evidence>
<evidence type="ECO:0000256" key="3">
    <source>
        <dbReference type="ARBA" id="ARBA00022692"/>
    </source>
</evidence>
<feature type="domain" description="Major facilitator superfamily (MFS) profile" evidence="7">
    <location>
        <begin position="1"/>
        <end position="160"/>
    </location>
</feature>
<dbReference type="Gene3D" id="1.20.1250.20">
    <property type="entry name" value="MFS general substrate transporter like domains"/>
    <property type="match status" value="1"/>
</dbReference>
<evidence type="ECO:0000256" key="4">
    <source>
        <dbReference type="ARBA" id="ARBA00022989"/>
    </source>
</evidence>
<evidence type="ECO:0000256" key="2">
    <source>
        <dbReference type="ARBA" id="ARBA00022448"/>
    </source>
</evidence>
<dbReference type="GO" id="GO:0005366">
    <property type="term" value="F:myo-inositol:proton symporter activity"/>
    <property type="evidence" value="ECO:0007669"/>
    <property type="project" value="TreeGrafter"/>
</dbReference>
<sequence length="160" mass="17979">MAYVVGGAFSYIDPVDIGWRLMFAFAAVPSVIQFIGFLFLPQSPRFAFEKEGIEACEKVFEKIYEHNEDWIQYEIAELRVALERAERIKALHNGAHVLFRVFSTPHLRKALFVGCALQIFQQASGINTILYFTDTLFKSAGIIGNTYSIFLSVGPAGKCT</sequence>
<dbReference type="InterPro" id="IPR036259">
    <property type="entry name" value="MFS_trans_sf"/>
</dbReference>
<proteinExistence type="predicted"/>
<evidence type="ECO:0000256" key="1">
    <source>
        <dbReference type="ARBA" id="ARBA00004141"/>
    </source>
</evidence>
<evidence type="ECO:0000256" key="5">
    <source>
        <dbReference type="ARBA" id="ARBA00023136"/>
    </source>
</evidence>
<protein>
    <submittedName>
        <fullName evidence="9">Major facilitator superfamily (MFS) profile domain-containing protein</fullName>
    </submittedName>
</protein>
<dbReference type="PROSITE" id="PS50850">
    <property type="entry name" value="MFS"/>
    <property type="match status" value="1"/>
</dbReference>
<name>A0A914BY64_9BILA</name>
<keyword evidence="8" id="KW-1185">Reference proteome</keyword>